<evidence type="ECO:0000256" key="1">
    <source>
        <dbReference type="SAM" id="Phobius"/>
    </source>
</evidence>
<feature type="transmembrane region" description="Helical" evidence="1">
    <location>
        <begin position="256"/>
        <end position="274"/>
    </location>
</feature>
<feature type="transmembrane region" description="Helical" evidence="1">
    <location>
        <begin position="368"/>
        <end position="393"/>
    </location>
</feature>
<keyword evidence="3" id="KW-1185">Reference proteome</keyword>
<feature type="transmembrane region" description="Helical" evidence="1">
    <location>
        <begin position="156"/>
        <end position="178"/>
    </location>
</feature>
<feature type="transmembrane region" description="Helical" evidence="1">
    <location>
        <begin position="464"/>
        <end position="486"/>
    </location>
</feature>
<keyword evidence="1" id="KW-1133">Transmembrane helix</keyword>
<evidence type="ECO:0000313" key="3">
    <source>
        <dbReference type="Proteomes" id="UP000192602"/>
    </source>
</evidence>
<organism evidence="2 3">
    <name type="scientific">Nitratiruptor tergarcus DSM 16512</name>
    <dbReference type="NCBI Taxonomy" id="1069081"/>
    <lineage>
        <taxon>Bacteria</taxon>
        <taxon>Pseudomonadati</taxon>
        <taxon>Campylobacterota</taxon>
        <taxon>Epsilonproteobacteria</taxon>
        <taxon>Nautiliales</taxon>
        <taxon>Nitratiruptoraceae</taxon>
        <taxon>Nitratiruptor</taxon>
    </lineage>
</organism>
<keyword evidence="1" id="KW-0472">Membrane</keyword>
<proteinExistence type="predicted"/>
<feature type="transmembrane region" description="Helical" evidence="1">
    <location>
        <begin position="230"/>
        <end position="250"/>
    </location>
</feature>
<evidence type="ECO:0000313" key="2">
    <source>
        <dbReference type="EMBL" id="SMC10040.1"/>
    </source>
</evidence>
<dbReference type="RefSeq" id="WP_084276420.1">
    <property type="nucleotide sequence ID" value="NZ_AP026671.1"/>
</dbReference>
<reference evidence="3" key="1">
    <citation type="submission" date="2017-04" db="EMBL/GenBank/DDBJ databases">
        <authorList>
            <person name="Varghese N."/>
            <person name="Submissions S."/>
        </authorList>
    </citation>
    <scope>NUCLEOTIDE SEQUENCE [LARGE SCALE GENOMIC DNA]</scope>
    <source>
        <strain evidence="3">DSM 16512</strain>
    </source>
</reference>
<keyword evidence="1" id="KW-0812">Transmembrane</keyword>
<dbReference type="AlphaFoldDB" id="A0A1W1WVI0"/>
<feature type="transmembrane region" description="Helical" evidence="1">
    <location>
        <begin position="405"/>
        <end position="428"/>
    </location>
</feature>
<protein>
    <submittedName>
        <fullName evidence="2">Uncharacterized protein</fullName>
    </submittedName>
</protein>
<accession>A0A1W1WVI0</accession>
<gene>
    <name evidence="2" type="ORF">SAMN05660197_1871</name>
</gene>
<dbReference type="EMBL" id="FWWZ01000001">
    <property type="protein sequence ID" value="SMC10040.1"/>
    <property type="molecule type" value="Genomic_DNA"/>
</dbReference>
<feature type="transmembrane region" description="Helical" evidence="1">
    <location>
        <begin position="58"/>
        <end position="75"/>
    </location>
</feature>
<name>A0A1W1WVI0_9BACT</name>
<feature type="transmembrane region" description="Helical" evidence="1">
    <location>
        <begin position="15"/>
        <end position="37"/>
    </location>
</feature>
<feature type="transmembrane region" description="Helical" evidence="1">
    <location>
        <begin position="81"/>
        <end position="98"/>
    </location>
</feature>
<dbReference type="STRING" id="1069081.SAMN05660197_1871"/>
<sequence length="496" mass="57583">MTREDFIDYGILQKIFFLNVKSAILLFVVAYILFIYVPRRIFPQKYTGGGIENIISNIIYMLVFIELSVPLMVFLKIFNTFTFISALIITKLFFVKFYEHKEIKSYLRDIKNRTMIAIFDFFDHYHEKIEEFKKRKKEEIFLYFKHLDYYQVFKKILIFAVFAHLVYILGYRCFIALANPLPDTSQFFEWVANLQQNVLYADNKTAKADFYGISVFIFILRIFTHLDTIVLFNIYPLLLIIFLLLGVYFVLKRFSVSSLIALFTLLIYGSFLIGSPWNSFIATPIALTENPEIIRFFSFKIYQVPSSYLLQPHLYLENIAMTPLMRYFSGMAYEFSSAFYLLNLFYLIKSVDTGKTRYLFNYTFTLMLVFIFHGGGAIALIVPSIFIALHALLSGKLSISLLKRGFVAIFSAAILGNGWVLSVLKYGIPQDFGNAAPFLDRLFHTKQAIVQIATAGIEEVTISYLTWVHLFLVLSAIAFFLIARVYKKGSILVVFY</sequence>
<dbReference type="Proteomes" id="UP000192602">
    <property type="component" value="Unassembled WGS sequence"/>
</dbReference>
<feature type="transmembrane region" description="Helical" evidence="1">
    <location>
        <begin position="331"/>
        <end position="348"/>
    </location>
</feature>